<keyword evidence="4" id="KW-0472">Membrane</keyword>
<feature type="transmembrane region" description="Helical" evidence="4">
    <location>
        <begin position="1761"/>
        <end position="1782"/>
    </location>
</feature>
<dbReference type="Proteomes" id="UP000039865">
    <property type="component" value="Unassembled WGS sequence"/>
</dbReference>
<evidence type="ECO:0000256" key="4">
    <source>
        <dbReference type="SAM" id="Phobius"/>
    </source>
</evidence>
<dbReference type="EMBL" id="CCKQ01018924">
    <property type="protein sequence ID" value="CDW90923.1"/>
    <property type="molecule type" value="Genomic_DNA"/>
</dbReference>
<dbReference type="InterPro" id="IPR006212">
    <property type="entry name" value="Furin_repeat"/>
</dbReference>
<sequence>MLKMYNYNGYLYLFYNGQYFKNQYDTSVFERYLLNFTSPNSCITSYTQSVTTFPALITNNSIALQLPFKSKMTSIVQYTVGKLSNAIKGFYLELINYSIGFGYTTASGIGCPDLKIDWLDDPKDLFIRLPQVELVTQVIKPAKICTGEKLLFGIKVDHFSSLPPSIFVTNAVDGSQININASALGLSKSFRVTIIPEKNFTEPLKSECSQSIYPFQSSNNFIKHYSADVSLDDSFFTFCGTTKEFNTPENTTYYPFIATFNKNLILSYQLTLKSGASDGIATTCLFDDQNNIYSVIQAKSATNVTDYDSVYFYKIDTLGRMVQSKLFQTSGSKLSAQLGYYDNITQSFYVTGITDSSLYQLSGQSGYIIKMDQNLTTVYFSVYSIYTSSIIPQALTVTQNGFVHQLVGRQIYRSLFFFDKSSPSATATNQRTYDFDILSLENRIFTAFSYRNLPYTEIYISEFGIQGSFVNHKELVLQDFSNIAISLGVSGNVRYSPSGTRYIYVMIQQSLVMTIIRFSSDRLTIDEFQLEYNLLWDKDTYTSYTNQFVSNKNHYFMHVFNTTSILAYNFMQVSQFKISDLETKMNSSYCSIYKWQFSSISNKFLGNYGEGVSGNLSKNWQQLPVLAKMFAPAEMQDQIIKASMFRGYYYKENARPFYTNFLSCTQYSLATQGIVKNFTGQNAIYVSEDDFYLNLSPFTQCQGRPFTISLKIPLFQTGYPTNYNNLPSWINPNFPPYLIESFTKKVNVYGMHNFYDSIVYDKDNEFDTPVIWIVLQNRSNNQISNTSIIGLQILSNSSELVEYAINNPPNPTASTLYYLKILVGDKLNMLSPREYTIELYILKNNPPQQSNFVDLEEDPFTVDCSLIIKPTIAPDSDWIQFIDYQNETYSIIGNTPRNNKYAGLYSIRCLLTDLQTKESSTYEITVQVYEKPRIQLLYSLIDQSFLLPYGFTLNLTNITSEQKENYNLTLFVNDTVYNSDHANWLRFDATNNTLDFAPKSNKYQGTHQIKLMFDDGISVPTQLSFKVTVIPNKELKITGSLSNEVAIVNNNFMFHHDITKLFQNPEKKAFTFYFRIEGLFELPYFISKNYSNGSYSGIAQDEAIGEYNIQCVGVDDSFCVDECIQGTYNDTRDYCLNCPFQCIKCNGGNISKDCQMCSKGFFYFNDGCYLLCPLGYWGDENDYLCKKLFGLNSFGDTIRLGYVLSGKECIIPKCQAGQFFQWKESSANELLTGKCEKCDPRCKKCVGYGQNNCQECFLGYEFLNENRFCIKCEEILGKFTNEEMECEDLCGDGIVVDKACDDGNQDKGDGCSNLCMIEAGFACPFANSSCKEIIPPFLKVTAITTTNIILLEFSEPILIEKESTFSQANIQVDIVGSLKSYKFEWRIISLQNQLLVPGRQIQKFMIKIDNLQQSLYGQEEIRVQFKDNSQIKDLADNILTEQYAFINPYPFTYLSPTEKSTATSGGSSLQYSVMSVFSVNLAMKALLNSSMQYLWGLVHALQIITFLLYMNILIPSNVELFTDYLSIASGDISLKEFIPSVLDMVIDQRDIYEPIDNETFYYKFQEKDLTPYLIISYGEKISLWIASILVILPAIIILNKLFKGVKVLENLLKGFFFNAPLRTFIELYFELALIILINTKFIKFSNSSQMIASTTLFFIGSFSITLPFLLMTLIYQNRKNIEKRKWKHSLGILTEDLNNETILQLYYYPIFIYQRLAICTILAYGFRYPVIQCSLMIGCNLLMIQYLTVNKPFKQENLQTTTVLDEFIILFIAIIISMLHILDYNMDERKKYGWIIIFLIVFSVVKNFGVVVYFGLHNASKTYSKLFNQEDREIDSPHTSDNESIDTVDNVKDNSAQFSQIKRQRNTSNRNIRLQHIEPSVFSSRKNNIISHQQFLRSRQASYITDNNILQTDQLKN</sequence>
<feature type="transmembrane region" description="Helical" evidence="4">
    <location>
        <begin position="1654"/>
        <end position="1675"/>
    </location>
</feature>
<dbReference type="InterPro" id="IPR011936">
    <property type="entry name" value="Myxo_disulph_rpt"/>
</dbReference>
<name>A0A078BBI8_STYLE</name>
<accession>A0A078BBI8</accession>
<evidence type="ECO:0000313" key="5">
    <source>
        <dbReference type="EMBL" id="CDW90923.1"/>
    </source>
</evidence>
<keyword evidence="2" id="KW-0677">Repeat</keyword>
<organism evidence="5 6">
    <name type="scientific">Stylonychia lemnae</name>
    <name type="common">Ciliate</name>
    <dbReference type="NCBI Taxonomy" id="5949"/>
    <lineage>
        <taxon>Eukaryota</taxon>
        <taxon>Sar</taxon>
        <taxon>Alveolata</taxon>
        <taxon>Ciliophora</taxon>
        <taxon>Intramacronucleata</taxon>
        <taxon>Spirotrichea</taxon>
        <taxon>Stichotrichia</taxon>
        <taxon>Sporadotrichida</taxon>
        <taxon>Oxytrichidae</taxon>
        <taxon>Stylonychinae</taxon>
        <taxon>Stylonychia</taxon>
    </lineage>
</organism>
<evidence type="ECO:0000256" key="3">
    <source>
        <dbReference type="ARBA" id="ARBA00023157"/>
    </source>
</evidence>
<dbReference type="OrthoDB" id="300641at2759"/>
<evidence type="ECO:0000256" key="1">
    <source>
        <dbReference type="ARBA" id="ARBA00022729"/>
    </source>
</evidence>
<reference evidence="5 6" key="1">
    <citation type="submission" date="2014-06" db="EMBL/GenBank/DDBJ databases">
        <authorList>
            <person name="Swart Estienne"/>
        </authorList>
    </citation>
    <scope>NUCLEOTIDE SEQUENCE [LARGE SCALE GENOMIC DNA]</scope>
    <source>
        <strain evidence="5 6">130c</strain>
    </source>
</reference>
<dbReference type="NCBIfam" id="TIGR02232">
    <property type="entry name" value="myxo_disulf_rpt"/>
    <property type="match status" value="1"/>
</dbReference>
<keyword evidence="4" id="KW-0812">Transmembrane</keyword>
<feature type="transmembrane region" description="Helical" evidence="4">
    <location>
        <begin position="1729"/>
        <end position="1749"/>
    </location>
</feature>
<dbReference type="SMART" id="SM00261">
    <property type="entry name" value="FU"/>
    <property type="match status" value="2"/>
</dbReference>
<dbReference type="Gene3D" id="2.10.220.10">
    <property type="entry name" value="Hormone Receptor, Insulin-like Growth Factor Receptor 1, Chain A, domain 2"/>
    <property type="match status" value="1"/>
</dbReference>
<dbReference type="InterPro" id="IPR009030">
    <property type="entry name" value="Growth_fac_rcpt_cys_sf"/>
</dbReference>
<feature type="transmembrane region" description="Helical" evidence="4">
    <location>
        <begin position="1705"/>
        <end position="1723"/>
    </location>
</feature>
<feature type="transmembrane region" description="Helical" evidence="4">
    <location>
        <begin position="1581"/>
        <end position="1602"/>
    </location>
</feature>
<evidence type="ECO:0000313" key="6">
    <source>
        <dbReference type="Proteomes" id="UP000039865"/>
    </source>
</evidence>
<keyword evidence="1" id="KW-0732">Signal</keyword>
<feature type="transmembrane region" description="Helical" evidence="4">
    <location>
        <begin position="1623"/>
        <end position="1642"/>
    </location>
</feature>
<dbReference type="CDD" id="cd00064">
    <property type="entry name" value="FU"/>
    <property type="match status" value="2"/>
</dbReference>
<dbReference type="InParanoid" id="A0A078BBI8"/>
<feature type="transmembrane region" description="Helical" evidence="4">
    <location>
        <begin position="1794"/>
        <end position="1816"/>
    </location>
</feature>
<gene>
    <name evidence="5" type="primary">Contig6213.g6653</name>
    <name evidence="5" type="ORF">STYLEM_20071</name>
</gene>
<keyword evidence="3" id="KW-1015">Disulfide bond</keyword>
<protein>
    <submittedName>
        <fullName evidence="5">Fu domain containing protein</fullName>
    </submittedName>
</protein>
<dbReference type="OMA" id="CANDYIL"/>
<dbReference type="SUPFAM" id="SSF57184">
    <property type="entry name" value="Growth factor receptor domain"/>
    <property type="match status" value="2"/>
</dbReference>
<keyword evidence="4" id="KW-1133">Transmembrane helix</keyword>
<evidence type="ECO:0000256" key="2">
    <source>
        <dbReference type="ARBA" id="ARBA00022737"/>
    </source>
</evidence>
<proteinExistence type="predicted"/>
<keyword evidence="6" id="KW-1185">Reference proteome</keyword>